<protein>
    <submittedName>
        <fullName evidence="1">Pentatricopeptide repeat-containing protein</fullName>
    </submittedName>
</protein>
<dbReference type="EMBL" id="CM045761">
    <property type="protein sequence ID" value="KAI8016127.1"/>
    <property type="molecule type" value="Genomic_DNA"/>
</dbReference>
<evidence type="ECO:0000313" key="2">
    <source>
        <dbReference type="Proteomes" id="UP001060215"/>
    </source>
</evidence>
<gene>
    <name evidence="1" type="ORF">LOK49_LG05G00662</name>
</gene>
<dbReference type="Proteomes" id="UP001060215">
    <property type="component" value="Chromosome 4"/>
</dbReference>
<proteinExistence type="predicted"/>
<reference evidence="1 2" key="1">
    <citation type="journal article" date="2022" name="Plant J.">
        <title>Chromosome-level genome of Camellia lanceoleosa provides a valuable resource for understanding genome evolution and self-incompatibility.</title>
        <authorList>
            <person name="Gong W."/>
            <person name="Xiao S."/>
            <person name="Wang L."/>
            <person name="Liao Z."/>
            <person name="Chang Y."/>
            <person name="Mo W."/>
            <person name="Hu G."/>
            <person name="Li W."/>
            <person name="Zhao G."/>
            <person name="Zhu H."/>
            <person name="Hu X."/>
            <person name="Ji K."/>
            <person name="Xiang X."/>
            <person name="Song Q."/>
            <person name="Yuan D."/>
            <person name="Jin S."/>
            <person name="Zhang L."/>
        </authorList>
    </citation>
    <scope>NUCLEOTIDE SEQUENCE [LARGE SCALE GENOMIC DNA]</scope>
    <source>
        <strain evidence="1">SQ_2022a</strain>
    </source>
</reference>
<comment type="caution">
    <text evidence="1">The sequence shown here is derived from an EMBL/GenBank/DDBJ whole genome shotgun (WGS) entry which is preliminary data.</text>
</comment>
<keyword evidence="2" id="KW-1185">Reference proteome</keyword>
<name>A0ACC0HRA6_9ERIC</name>
<organism evidence="1 2">
    <name type="scientific">Camellia lanceoleosa</name>
    <dbReference type="NCBI Taxonomy" id="1840588"/>
    <lineage>
        <taxon>Eukaryota</taxon>
        <taxon>Viridiplantae</taxon>
        <taxon>Streptophyta</taxon>
        <taxon>Embryophyta</taxon>
        <taxon>Tracheophyta</taxon>
        <taxon>Spermatophyta</taxon>
        <taxon>Magnoliopsida</taxon>
        <taxon>eudicotyledons</taxon>
        <taxon>Gunneridae</taxon>
        <taxon>Pentapetalae</taxon>
        <taxon>asterids</taxon>
        <taxon>Ericales</taxon>
        <taxon>Theaceae</taxon>
        <taxon>Camellia</taxon>
    </lineage>
</organism>
<sequence length="82" mass="8656">MGEEGNRVAPNSVTLLAVLSACGHSGLVEQGQECFALFQEKYGVDPGPEHDACFIDILALLNACTLSQAVTRGGFAAKQLFE</sequence>
<evidence type="ECO:0000313" key="1">
    <source>
        <dbReference type="EMBL" id="KAI8016127.1"/>
    </source>
</evidence>
<accession>A0ACC0HRA6</accession>